<gene>
    <name evidence="12" type="ORF">EII10_08005</name>
</gene>
<protein>
    <recommendedName>
        <fullName evidence="7 9">Uroporphyrinogen-III synthase</fullName>
        <ecNumber evidence="3 9">4.2.1.75</ecNumber>
    </recommendedName>
</protein>
<evidence type="ECO:0000256" key="3">
    <source>
        <dbReference type="ARBA" id="ARBA00013109"/>
    </source>
</evidence>
<evidence type="ECO:0000256" key="9">
    <source>
        <dbReference type="RuleBase" id="RU366031"/>
    </source>
</evidence>
<dbReference type="AlphaFoldDB" id="A0A3P1V5R2"/>
<dbReference type="InterPro" id="IPR039793">
    <property type="entry name" value="UROS/Hem4"/>
</dbReference>
<comment type="catalytic activity">
    <reaction evidence="8 9">
        <text>hydroxymethylbilane = uroporphyrinogen III + H2O</text>
        <dbReference type="Rhea" id="RHEA:18965"/>
        <dbReference type="ChEBI" id="CHEBI:15377"/>
        <dbReference type="ChEBI" id="CHEBI:57308"/>
        <dbReference type="ChEBI" id="CHEBI:57845"/>
        <dbReference type="EC" id="4.2.1.75"/>
    </reaction>
</comment>
<dbReference type="EMBL" id="RQZC01000012">
    <property type="protein sequence ID" value="RRD29027.1"/>
    <property type="molecule type" value="Genomic_DNA"/>
</dbReference>
<keyword evidence="4 9" id="KW-0456">Lyase</keyword>
<dbReference type="OrthoDB" id="9815856at2"/>
<evidence type="ECO:0000313" key="12">
    <source>
        <dbReference type="EMBL" id="RRD29027.1"/>
    </source>
</evidence>
<dbReference type="Gene3D" id="3.40.50.10090">
    <property type="match status" value="2"/>
</dbReference>
<dbReference type="Proteomes" id="UP000271272">
    <property type="component" value="Unassembled WGS sequence"/>
</dbReference>
<evidence type="ECO:0000256" key="1">
    <source>
        <dbReference type="ARBA" id="ARBA00004772"/>
    </source>
</evidence>
<dbReference type="Pfam" id="PF02602">
    <property type="entry name" value="HEM4"/>
    <property type="match status" value="2"/>
</dbReference>
<feature type="compositionally biased region" description="Basic and acidic residues" evidence="10">
    <location>
        <begin position="199"/>
        <end position="209"/>
    </location>
</feature>
<comment type="pathway">
    <text evidence="1 9">Porphyrin-containing compound metabolism; protoporphyrin-IX biosynthesis; coproporphyrinogen-III from 5-aminolevulinate: step 3/4.</text>
</comment>
<dbReference type="GO" id="GO:0006782">
    <property type="term" value="P:protoporphyrinogen IX biosynthetic process"/>
    <property type="evidence" value="ECO:0007669"/>
    <property type="project" value="UniProtKB-UniRule"/>
</dbReference>
<evidence type="ECO:0000256" key="10">
    <source>
        <dbReference type="SAM" id="MobiDB-lite"/>
    </source>
</evidence>
<comment type="caution">
    <text evidence="12">The sequence shown here is derived from an EMBL/GenBank/DDBJ whole genome shotgun (WGS) entry which is preliminary data.</text>
</comment>
<evidence type="ECO:0000256" key="4">
    <source>
        <dbReference type="ARBA" id="ARBA00023239"/>
    </source>
</evidence>
<name>A0A3P1V5R2_9ACTO</name>
<evidence type="ECO:0000259" key="11">
    <source>
        <dbReference type="Pfam" id="PF02602"/>
    </source>
</evidence>
<feature type="region of interest" description="Disordered" evidence="10">
    <location>
        <begin position="246"/>
        <end position="281"/>
    </location>
</feature>
<feature type="region of interest" description="Disordered" evidence="10">
    <location>
        <begin position="1"/>
        <end position="48"/>
    </location>
</feature>
<evidence type="ECO:0000256" key="2">
    <source>
        <dbReference type="ARBA" id="ARBA00008133"/>
    </source>
</evidence>
<dbReference type="GO" id="GO:0004852">
    <property type="term" value="F:uroporphyrinogen-III synthase activity"/>
    <property type="evidence" value="ECO:0007669"/>
    <property type="project" value="UniProtKB-UniRule"/>
</dbReference>
<keyword evidence="5 9" id="KW-0627">Porphyrin biosynthesis</keyword>
<accession>A0A3P1V5R2</accession>
<sequence>MSPTHVATHDGGGDTAAPESRPGTASPRSPHRGSTAGALAGRTVLLPRRRDPDALAHELVRGGARVLRAALTRSITSPRHQEGLSRLCEDLAAGRAAWLVLTSARTVEALAPHLLRALPRPEPAKRGGTRAGGRVRVAVVGPATARAWQKATGLAPDLVARGSAAALLDLPELAAGPRPAVATAPGAQAPRAPGPPARHCPEARSRDPRADRRLLLPASALADPALARGLRHAGWEVAQVEAYTTQALEPGEVPEELRGAWRPRGGENGTDDSSEGRGERGVDAVVLTAPSTARAMVELLGRPPRSVRLVAIGATTARATRGLGLEVAAVAGAPTPQGVREAVEEALRGP</sequence>
<dbReference type="RefSeq" id="WP_124933985.1">
    <property type="nucleotide sequence ID" value="NZ_JAGFOU010000001.1"/>
</dbReference>
<reference evidence="12 13" key="1">
    <citation type="submission" date="2018-11" db="EMBL/GenBank/DDBJ databases">
        <title>Genomes From Bacteria Associated with the Canine Oral Cavity: a Test Case for Automated Genome-Based Taxonomic Assignment.</title>
        <authorList>
            <person name="Coil D.A."/>
            <person name="Jospin G."/>
            <person name="Darling A.E."/>
            <person name="Wallis C."/>
            <person name="Davis I.J."/>
            <person name="Harris S."/>
            <person name="Eisen J.A."/>
            <person name="Holcombe L.J."/>
            <person name="O'Flynn C."/>
        </authorList>
    </citation>
    <scope>NUCLEOTIDE SEQUENCE [LARGE SCALE GENOMIC DNA]</scope>
    <source>
        <strain evidence="12 13">OH5050</strain>
    </source>
</reference>
<feature type="region of interest" description="Disordered" evidence="10">
    <location>
        <begin position="179"/>
        <end position="209"/>
    </location>
</feature>
<evidence type="ECO:0000256" key="8">
    <source>
        <dbReference type="ARBA" id="ARBA00048617"/>
    </source>
</evidence>
<dbReference type="SUPFAM" id="SSF69618">
    <property type="entry name" value="HemD-like"/>
    <property type="match status" value="1"/>
</dbReference>
<dbReference type="EC" id="4.2.1.75" evidence="3 9"/>
<comment type="similarity">
    <text evidence="2 9">Belongs to the uroporphyrinogen-III synthase family.</text>
</comment>
<dbReference type="InterPro" id="IPR036108">
    <property type="entry name" value="4pyrrol_syn_uPrphyn_synt_sf"/>
</dbReference>
<dbReference type="CDD" id="cd06578">
    <property type="entry name" value="HemD"/>
    <property type="match status" value="1"/>
</dbReference>
<dbReference type="InterPro" id="IPR003754">
    <property type="entry name" value="4pyrrol_synth_uPrphyn_synth"/>
</dbReference>
<evidence type="ECO:0000256" key="5">
    <source>
        <dbReference type="ARBA" id="ARBA00023244"/>
    </source>
</evidence>
<evidence type="ECO:0000256" key="6">
    <source>
        <dbReference type="ARBA" id="ARBA00037589"/>
    </source>
</evidence>
<proteinExistence type="inferred from homology"/>
<comment type="function">
    <text evidence="6 9">Catalyzes cyclization of the linear tetrapyrrole, hydroxymethylbilane, to the macrocyclic uroporphyrinogen III.</text>
</comment>
<feature type="domain" description="Tetrapyrrole biosynthesis uroporphyrinogen III synthase" evidence="11">
    <location>
        <begin position="54"/>
        <end position="174"/>
    </location>
</feature>
<dbReference type="GO" id="GO:0006780">
    <property type="term" value="P:uroporphyrinogen III biosynthetic process"/>
    <property type="evidence" value="ECO:0007669"/>
    <property type="project" value="UniProtKB-UniRule"/>
</dbReference>
<feature type="compositionally biased region" description="Low complexity" evidence="10">
    <location>
        <begin position="179"/>
        <end position="191"/>
    </location>
</feature>
<dbReference type="PANTHER" id="PTHR38042:SF1">
    <property type="entry name" value="UROPORPHYRINOGEN-III SYNTHASE, CHLOROPLASTIC"/>
    <property type="match status" value="1"/>
</dbReference>
<feature type="domain" description="Tetrapyrrole biosynthesis uroporphyrinogen III synthase" evidence="11">
    <location>
        <begin position="211"/>
        <end position="338"/>
    </location>
</feature>
<organism evidence="12 13">
    <name type="scientific">Actinomyces bowdenii</name>
    <dbReference type="NCBI Taxonomy" id="131109"/>
    <lineage>
        <taxon>Bacteria</taxon>
        <taxon>Bacillati</taxon>
        <taxon>Actinomycetota</taxon>
        <taxon>Actinomycetes</taxon>
        <taxon>Actinomycetales</taxon>
        <taxon>Actinomycetaceae</taxon>
        <taxon>Actinomyces</taxon>
    </lineage>
</organism>
<evidence type="ECO:0000256" key="7">
    <source>
        <dbReference type="ARBA" id="ARBA00040167"/>
    </source>
</evidence>
<evidence type="ECO:0000313" key="13">
    <source>
        <dbReference type="Proteomes" id="UP000271272"/>
    </source>
</evidence>
<dbReference type="PANTHER" id="PTHR38042">
    <property type="entry name" value="UROPORPHYRINOGEN-III SYNTHASE, CHLOROPLASTIC"/>
    <property type="match status" value="1"/>
</dbReference>
<keyword evidence="13" id="KW-1185">Reference proteome</keyword>